<dbReference type="EMBL" id="AFWV01000004">
    <property type="protein sequence ID" value="EGV19403.1"/>
    <property type="molecule type" value="Genomic_DNA"/>
</dbReference>
<dbReference type="Pfam" id="PF13578">
    <property type="entry name" value="Methyltransf_24"/>
    <property type="match status" value="1"/>
</dbReference>
<evidence type="ECO:0000313" key="1">
    <source>
        <dbReference type="EMBL" id="EGV19403.1"/>
    </source>
</evidence>
<dbReference type="eggNOG" id="COG4122">
    <property type="taxonomic scope" value="Bacteria"/>
</dbReference>
<name>F9U9E5_9GAMM</name>
<keyword evidence="2" id="KW-1185">Reference proteome</keyword>
<dbReference type="InterPro" id="IPR029063">
    <property type="entry name" value="SAM-dependent_MTases_sf"/>
</dbReference>
<dbReference type="Proteomes" id="UP000005459">
    <property type="component" value="Unassembled WGS sequence"/>
</dbReference>
<dbReference type="RefSeq" id="WP_007192424.1">
    <property type="nucleotide sequence ID" value="NZ_AFWV01000004.1"/>
</dbReference>
<dbReference type="STRING" id="768671.ThimaDRAFT_1547"/>
<evidence type="ECO:0000313" key="2">
    <source>
        <dbReference type="Proteomes" id="UP000005459"/>
    </source>
</evidence>
<dbReference type="Gene3D" id="3.40.50.150">
    <property type="entry name" value="Vaccinia Virus protein VP39"/>
    <property type="match status" value="1"/>
</dbReference>
<organism evidence="1 2">
    <name type="scientific">Thiocapsa marina 5811</name>
    <dbReference type="NCBI Taxonomy" id="768671"/>
    <lineage>
        <taxon>Bacteria</taxon>
        <taxon>Pseudomonadati</taxon>
        <taxon>Pseudomonadota</taxon>
        <taxon>Gammaproteobacteria</taxon>
        <taxon>Chromatiales</taxon>
        <taxon>Chromatiaceae</taxon>
        <taxon>Thiocapsa</taxon>
    </lineage>
</organism>
<dbReference type="OrthoDB" id="5764702at2"/>
<dbReference type="AlphaFoldDB" id="F9U9E5"/>
<sequence>MPEQPPSEIVNSLFADLPQVHAELGNPEGGVWRTDRPCYEFIADRCEPQWRTLETGLGLSTMLFVLIGTEHTCVAPWKSEIDNLLLHCRDRQIATERLTLIQGFSDDVLSTLPQTELDLVLIDGGHGFPTPMIDWYYSAGRLRQGGVLVIDDVHLPAVRLLLGYLDADPRWTSIVKTPKWVAYERESNGPLRESHAQQRFWSI</sequence>
<reference evidence="1 2" key="1">
    <citation type="submission" date="2011-06" db="EMBL/GenBank/DDBJ databases">
        <title>The draft genome of Thiocapsa marina 5811.</title>
        <authorList>
            <consortium name="US DOE Joint Genome Institute (JGI-PGF)"/>
            <person name="Lucas S."/>
            <person name="Han J."/>
            <person name="Cheng J.-F."/>
            <person name="Goodwin L."/>
            <person name="Pitluck S."/>
            <person name="Peters L."/>
            <person name="Land M.L."/>
            <person name="Hauser L."/>
            <person name="Vogl K."/>
            <person name="Liu Z."/>
            <person name="Imhoff J."/>
            <person name="Thiel V."/>
            <person name="Frigaard N.-U."/>
            <person name="Bryant D."/>
            <person name="Woyke T.J."/>
        </authorList>
    </citation>
    <scope>NUCLEOTIDE SEQUENCE [LARGE SCALE GENOMIC DNA]</scope>
    <source>
        <strain evidence="1 2">5811</strain>
    </source>
</reference>
<evidence type="ECO:0008006" key="3">
    <source>
        <dbReference type="Google" id="ProtNLM"/>
    </source>
</evidence>
<protein>
    <recommendedName>
        <fullName evidence="3">Class I SAM-dependent methyltransferase</fullName>
    </recommendedName>
</protein>
<proteinExistence type="predicted"/>
<dbReference type="SUPFAM" id="SSF53335">
    <property type="entry name" value="S-adenosyl-L-methionine-dependent methyltransferases"/>
    <property type="match status" value="1"/>
</dbReference>
<gene>
    <name evidence="1" type="ORF">ThimaDRAFT_1547</name>
</gene>
<accession>F9U9E5</accession>